<name>A0A3B1J8Z0_ASTMX</name>
<sequence length="95" mass="11272">MQLTTLGTKDKLNSLVIFDKTTYDKLRMRGKYKADVIYTRNTKSEHQAAAEKLKTTQQNLYNLKHKCIFLRVHIVKVSKYSIHSQFHMVHIWYGK</sequence>
<accession>A0A3B1J8Z0</accession>
<dbReference type="Ensembl" id="ENSAMXT00000037737.1">
    <property type="protein sequence ID" value="ENSAMXP00000038366.1"/>
    <property type="gene ID" value="ENSAMXG00000035916.1"/>
</dbReference>
<proteinExistence type="predicted"/>
<reference evidence="2" key="2">
    <citation type="journal article" date="2014" name="Nat. Commun.">
        <title>The cavefish genome reveals candidate genes for eye loss.</title>
        <authorList>
            <person name="McGaugh S.E."/>
            <person name="Gross J.B."/>
            <person name="Aken B."/>
            <person name="Blin M."/>
            <person name="Borowsky R."/>
            <person name="Chalopin D."/>
            <person name="Hinaux H."/>
            <person name="Jeffery W.R."/>
            <person name="Keene A."/>
            <person name="Ma L."/>
            <person name="Minx P."/>
            <person name="Murphy D."/>
            <person name="O'Quin K.E."/>
            <person name="Retaux S."/>
            <person name="Rohner N."/>
            <person name="Searle S.M."/>
            <person name="Stahl B.A."/>
            <person name="Tabin C."/>
            <person name="Volff J.N."/>
            <person name="Yoshizawa M."/>
            <person name="Warren W.C."/>
        </authorList>
    </citation>
    <scope>NUCLEOTIDE SEQUENCE [LARGE SCALE GENOMIC DNA]</scope>
    <source>
        <strain evidence="2">female</strain>
    </source>
</reference>
<reference evidence="2" key="1">
    <citation type="submission" date="2013-03" db="EMBL/GenBank/DDBJ databases">
        <authorList>
            <person name="Jeffery W."/>
            <person name="Warren W."/>
            <person name="Wilson R.K."/>
        </authorList>
    </citation>
    <scope>NUCLEOTIDE SEQUENCE</scope>
    <source>
        <strain evidence="2">female</strain>
    </source>
</reference>
<reference evidence="1" key="4">
    <citation type="submission" date="2025-09" db="UniProtKB">
        <authorList>
            <consortium name="Ensembl"/>
        </authorList>
    </citation>
    <scope>IDENTIFICATION</scope>
</reference>
<dbReference type="InParanoid" id="A0A3B1J8Z0"/>
<reference evidence="1" key="3">
    <citation type="submission" date="2025-08" db="UniProtKB">
        <authorList>
            <consortium name="Ensembl"/>
        </authorList>
    </citation>
    <scope>IDENTIFICATION</scope>
</reference>
<evidence type="ECO:0000313" key="1">
    <source>
        <dbReference type="Ensembl" id="ENSAMXP00000038366.1"/>
    </source>
</evidence>
<keyword evidence="2" id="KW-1185">Reference proteome</keyword>
<protein>
    <submittedName>
        <fullName evidence="1">Uncharacterized protein</fullName>
    </submittedName>
</protein>
<organism evidence="1 2">
    <name type="scientific">Astyanax mexicanus</name>
    <name type="common">Blind cave fish</name>
    <name type="synonym">Astyanax fasciatus mexicanus</name>
    <dbReference type="NCBI Taxonomy" id="7994"/>
    <lineage>
        <taxon>Eukaryota</taxon>
        <taxon>Metazoa</taxon>
        <taxon>Chordata</taxon>
        <taxon>Craniata</taxon>
        <taxon>Vertebrata</taxon>
        <taxon>Euteleostomi</taxon>
        <taxon>Actinopterygii</taxon>
        <taxon>Neopterygii</taxon>
        <taxon>Teleostei</taxon>
        <taxon>Ostariophysi</taxon>
        <taxon>Characiformes</taxon>
        <taxon>Characoidei</taxon>
        <taxon>Acestrorhamphidae</taxon>
        <taxon>Acestrorhamphinae</taxon>
        <taxon>Astyanax</taxon>
    </lineage>
</organism>
<evidence type="ECO:0000313" key="2">
    <source>
        <dbReference type="Proteomes" id="UP000018467"/>
    </source>
</evidence>
<dbReference type="AlphaFoldDB" id="A0A3B1J8Z0"/>
<dbReference type="Proteomes" id="UP000018467">
    <property type="component" value="Unassembled WGS sequence"/>
</dbReference>